<dbReference type="AlphaFoldDB" id="A0A853FEK3"/>
<name>A0A853FEK3_9BURK</name>
<dbReference type="NCBIfam" id="TIGR01662">
    <property type="entry name" value="HAD-SF-IIIA"/>
    <property type="match status" value="1"/>
</dbReference>
<comment type="catalytic activity">
    <reaction evidence="1 13">
        <text>2-phosphoglycolate + H2O = glycolate + phosphate</text>
        <dbReference type="Rhea" id="RHEA:14369"/>
        <dbReference type="ChEBI" id="CHEBI:15377"/>
        <dbReference type="ChEBI" id="CHEBI:29805"/>
        <dbReference type="ChEBI" id="CHEBI:43474"/>
        <dbReference type="ChEBI" id="CHEBI:58033"/>
        <dbReference type="EC" id="3.1.3.18"/>
    </reaction>
</comment>
<keyword evidence="10 13" id="KW-0460">Magnesium</keyword>
<dbReference type="PANTHER" id="PTHR43434:SF1">
    <property type="entry name" value="PHOSPHOGLYCOLATE PHOSPHATASE"/>
    <property type="match status" value="1"/>
</dbReference>
<dbReference type="InterPro" id="IPR006439">
    <property type="entry name" value="HAD-SF_hydro_IA"/>
</dbReference>
<dbReference type="InterPro" id="IPR036412">
    <property type="entry name" value="HAD-like_sf"/>
</dbReference>
<keyword evidence="15" id="KW-1185">Reference proteome</keyword>
<accession>A0A853FEK3</accession>
<feature type="binding site" evidence="13">
    <location>
        <position position="11"/>
    </location>
    <ligand>
        <name>Mg(2+)</name>
        <dbReference type="ChEBI" id="CHEBI:18420"/>
    </ligand>
</feature>
<dbReference type="InterPro" id="IPR050155">
    <property type="entry name" value="HAD-like_hydrolase_sf"/>
</dbReference>
<evidence type="ECO:0000256" key="8">
    <source>
        <dbReference type="ARBA" id="ARBA00022723"/>
    </source>
</evidence>
<comment type="caution">
    <text evidence="14">The sequence shown here is derived from an EMBL/GenBank/DDBJ whole genome shotgun (WGS) entry which is preliminary data.</text>
</comment>
<reference evidence="14 15" key="1">
    <citation type="submission" date="2020-07" db="EMBL/GenBank/DDBJ databases">
        <title>Taxonomic revisions and descriptions of new bacterial species based on genomic comparisons in the high-G+C-content subgroup of the family Alcaligenaceae.</title>
        <authorList>
            <person name="Szabo A."/>
            <person name="Felfoldi T."/>
        </authorList>
    </citation>
    <scope>NUCLEOTIDE SEQUENCE [LARGE SCALE GENOMIC DNA]</scope>
    <source>
        <strain evidence="14 15">DSM 25264</strain>
    </source>
</reference>
<evidence type="ECO:0000256" key="6">
    <source>
        <dbReference type="ARBA" id="ARBA00013078"/>
    </source>
</evidence>
<keyword evidence="11 13" id="KW-0119">Carbohydrate metabolism</keyword>
<proteinExistence type="inferred from homology"/>
<evidence type="ECO:0000256" key="13">
    <source>
        <dbReference type="HAMAP-Rule" id="MF_00495"/>
    </source>
</evidence>
<comment type="similarity">
    <text evidence="4 13">Belongs to the HAD-like hydrolase superfamily. CbbY/CbbZ/Gph/YieH family.</text>
</comment>
<dbReference type="SUPFAM" id="SSF56784">
    <property type="entry name" value="HAD-like"/>
    <property type="match status" value="1"/>
</dbReference>
<dbReference type="GO" id="GO:0006281">
    <property type="term" value="P:DNA repair"/>
    <property type="evidence" value="ECO:0007669"/>
    <property type="project" value="TreeGrafter"/>
</dbReference>
<dbReference type="InterPro" id="IPR006549">
    <property type="entry name" value="HAD-SF_hydro_IIIA"/>
</dbReference>
<sequence>MAPNAVLFDLDGTLMDTLPDLADATNAMRADMGLRALPQDLIGTYVGKGTPVLVQRALANNPSGTVPGEDAFKQGLASFLDHYQRLNGRRAQLYPGVREGLAAFREAGLKLAVVTNKPTAFTPPLLAQFGLSEYFGAIVCGDTCECKKPDPLPLQHACSLLGTTPAHALFVGDSVNDVQAARAAGMPVLAVPYGYNEGKDVRNLEVDDIVASIADAAKWLARQSQISRQ</sequence>
<dbReference type="Gene3D" id="1.10.150.240">
    <property type="entry name" value="Putative phosphatase, domain 2"/>
    <property type="match status" value="1"/>
</dbReference>
<evidence type="ECO:0000313" key="15">
    <source>
        <dbReference type="Proteomes" id="UP000580517"/>
    </source>
</evidence>
<dbReference type="PANTHER" id="PTHR43434">
    <property type="entry name" value="PHOSPHOGLYCOLATE PHOSPHATASE"/>
    <property type="match status" value="1"/>
</dbReference>
<dbReference type="UniPathway" id="UPA00865">
    <property type="reaction ID" value="UER00834"/>
</dbReference>
<comment type="function">
    <text evidence="12 13">Specifically catalyzes the dephosphorylation of 2-phosphoglycolate. Is involved in the dissimilation of the intracellular 2-phosphoglycolate formed during the DNA repair of 3'-phosphoglycolate ends, a major class of DNA lesions induced by oxidative stress.</text>
</comment>
<dbReference type="SFLD" id="SFLDG01129">
    <property type="entry name" value="C1.5:_HAD__Beta-PGM__Phosphata"/>
    <property type="match status" value="1"/>
</dbReference>
<dbReference type="HAMAP" id="MF_00495">
    <property type="entry name" value="GPH_hydrolase_bact"/>
    <property type="match status" value="1"/>
</dbReference>
<dbReference type="NCBIfam" id="NF009695">
    <property type="entry name" value="PRK13222.1-2"/>
    <property type="match status" value="1"/>
</dbReference>
<dbReference type="PRINTS" id="PR00413">
    <property type="entry name" value="HADHALOGNASE"/>
</dbReference>
<keyword evidence="9 13" id="KW-0378">Hydrolase</keyword>
<dbReference type="CDD" id="cd16417">
    <property type="entry name" value="HAD_PGPase"/>
    <property type="match status" value="1"/>
</dbReference>
<comment type="cofactor">
    <cofactor evidence="2 13">
        <name>Mg(2+)</name>
        <dbReference type="ChEBI" id="CHEBI:18420"/>
    </cofactor>
</comment>
<keyword evidence="7" id="KW-0113">Calvin cycle</keyword>
<gene>
    <name evidence="14" type="ORF">H0A68_14535</name>
</gene>
<dbReference type="NCBIfam" id="TIGR01549">
    <property type="entry name" value="HAD-SF-IA-v1"/>
    <property type="match status" value="1"/>
</dbReference>
<dbReference type="EC" id="3.1.3.18" evidence="6 13"/>
<dbReference type="InterPro" id="IPR023214">
    <property type="entry name" value="HAD_sf"/>
</dbReference>
<feature type="binding site" evidence="13">
    <location>
        <position position="173"/>
    </location>
    <ligand>
        <name>Mg(2+)</name>
        <dbReference type="ChEBI" id="CHEBI:18420"/>
    </ligand>
</feature>
<feature type="active site" description="Nucleophile" evidence="13">
    <location>
        <position position="9"/>
    </location>
</feature>
<dbReference type="NCBIfam" id="TIGR01449">
    <property type="entry name" value="PGP_bact"/>
    <property type="match status" value="1"/>
</dbReference>
<dbReference type="GO" id="GO:0019253">
    <property type="term" value="P:reductive pentose-phosphate cycle"/>
    <property type="evidence" value="ECO:0007669"/>
    <property type="project" value="UniProtKB-KW"/>
</dbReference>
<dbReference type="Proteomes" id="UP000580517">
    <property type="component" value="Unassembled WGS sequence"/>
</dbReference>
<evidence type="ECO:0000256" key="3">
    <source>
        <dbReference type="ARBA" id="ARBA00004818"/>
    </source>
</evidence>
<evidence type="ECO:0000313" key="14">
    <source>
        <dbReference type="EMBL" id="NYT38102.1"/>
    </source>
</evidence>
<dbReference type="Pfam" id="PF00702">
    <property type="entry name" value="Hydrolase"/>
    <property type="match status" value="1"/>
</dbReference>
<evidence type="ECO:0000256" key="12">
    <source>
        <dbReference type="ARBA" id="ARBA00059247"/>
    </source>
</evidence>
<evidence type="ECO:0000256" key="4">
    <source>
        <dbReference type="ARBA" id="ARBA00006171"/>
    </source>
</evidence>
<dbReference type="GO" id="GO:0008967">
    <property type="term" value="F:phosphoglycolate phosphatase activity"/>
    <property type="evidence" value="ECO:0007669"/>
    <property type="project" value="UniProtKB-UniRule"/>
</dbReference>
<organism evidence="14 15">
    <name type="scientific">Allopusillimonas soli</name>
    <dbReference type="NCBI Taxonomy" id="659016"/>
    <lineage>
        <taxon>Bacteria</taxon>
        <taxon>Pseudomonadati</taxon>
        <taxon>Pseudomonadota</taxon>
        <taxon>Betaproteobacteria</taxon>
        <taxon>Burkholderiales</taxon>
        <taxon>Alcaligenaceae</taxon>
        <taxon>Allopusillimonas</taxon>
    </lineage>
</organism>
<dbReference type="InterPro" id="IPR037512">
    <property type="entry name" value="PGPase_prok"/>
</dbReference>
<evidence type="ECO:0000256" key="7">
    <source>
        <dbReference type="ARBA" id="ARBA00022567"/>
    </source>
</evidence>
<dbReference type="NCBIfam" id="TIGR01509">
    <property type="entry name" value="HAD-SF-IA-v3"/>
    <property type="match status" value="1"/>
</dbReference>
<dbReference type="Gene3D" id="3.40.50.1000">
    <property type="entry name" value="HAD superfamily/HAD-like"/>
    <property type="match status" value="1"/>
</dbReference>
<comment type="subunit">
    <text evidence="5">Homotrimer.</text>
</comment>
<dbReference type="OrthoDB" id="9807630at2"/>
<keyword evidence="8 13" id="KW-0479">Metal-binding</keyword>
<dbReference type="GO" id="GO:0046872">
    <property type="term" value="F:metal ion binding"/>
    <property type="evidence" value="ECO:0007669"/>
    <property type="project" value="UniProtKB-KW"/>
</dbReference>
<evidence type="ECO:0000256" key="1">
    <source>
        <dbReference type="ARBA" id="ARBA00000830"/>
    </source>
</evidence>
<dbReference type="SFLD" id="SFLDS00003">
    <property type="entry name" value="Haloacid_Dehalogenase"/>
    <property type="match status" value="1"/>
</dbReference>
<evidence type="ECO:0000256" key="2">
    <source>
        <dbReference type="ARBA" id="ARBA00001946"/>
    </source>
</evidence>
<evidence type="ECO:0000256" key="11">
    <source>
        <dbReference type="ARBA" id="ARBA00023277"/>
    </source>
</evidence>
<dbReference type="FunFam" id="3.40.50.1000:FF:000022">
    <property type="entry name" value="Phosphoglycolate phosphatase"/>
    <property type="match status" value="1"/>
</dbReference>
<dbReference type="GO" id="GO:0005829">
    <property type="term" value="C:cytosol"/>
    <property type="evidence" value="ECO:0007669"/>
    <property type="project" value="TreeGrafter"/>
</dbReference>
<dbReference type="GO" id="GO:0046295">
    <property type="term" value="P:glycolate biosynthetic process"/>
    <property type="evidence" value="ECO:0007669"/>
    <property type="project" value="UniProtKB-UniRule"/>
</dbReference>
<dbReference type="RefSeq" id="WP_129970032.1">
    <property type="nucleotide sequence ID" value="NZ_JACCEW010000004.1"/>
</dbReference>
<protein>
    <recommendedName>
        <fullName evidence="6 13">Phosphoglycolate phosphatase</fullName>
        <shortName evidence="13">PGP</shortName>
        <shortName evidence="13">PGPase</shortName>
        <ecNumber evidence="6 13">3.1.3.18</ecNumber>
    </recommendedName>
</protein>
<comment type="pathway">
    <text evidence="3 13">Organic acid metabolism; glycolate biosynthesis; glycolate from 2-phosphoglycolate: step 1/1.</text>
</comment>
<dbReference type="InterPro" id="IPR023198">
    <property type="entry name" value="PGP-like_dom2"/>
</dbReference>
<dbReference type="EMBL" id="JACCEW010000004">
    <property type="protein sequence ID" value="NYT38102.1"/>
    <property type="molecule type" value="Genomic_DNA"/>
</dbReference>
<dbReference type="SFLD" id="SFLDG01135">
    <property type="entry name" value="C1.5.6:_HAD__Beta-PGM__Phospha"/>
    <property type="match status" value="1"/>
</dbReference>
<evidence type="ECO:0000256" key="9">
    <source>
        <dbReference type="ARBA" id="ARBA00022801"/>
    </source>
</evidence>
<feature type="binding site" evidence="13">
    <location>
        <position position="9"/>
    </location>
    <ligand>
        <name>Mg(2+)</name>
        <dbReference type="ChEBI" id="CHEBI:18420"/>
    </ligand>
</feature>
<evidence type="ECO:0000256" key="10">
    <source>
        <dbReference type="ARBA" id="ARBA00022842"/>
    </source>
</evidence>
<evidence type="ECO:0000256" key="5">
    <source>
        <dbReference type="ARBA" id="ARBA00011233"/>
    </source>
</evidence>